<comment type="catalytic activity">
    <reaction evidence="7">
        <text>fluoride(in) = fluoride(out)</text>
        <dbReference type="Rhea" id="RHEA:76159"/>
        <dbReference type="ChEBI" id="CHEBI:17051"/>
    </reaction>
    <physiologicalReaction direction="left-to-right" evidence="7">
        <dbReference type="Rhea" id="RHEA:76160"/>
    </physiologicalReaction>
</comment>
<feature type="transmembrane region" description="Helical" evidence="8">
    <location>
        <begin position="27"/>
        <end position="45"/>
    </location>
</feature>
<dbReference type="AlphaFoldDB" id="A0A382GYA9"/>
<reference evidence="9" key="1">
    <citation type="submission" date="2018-05" db="EMBL/GenBank/DDBJ databases">
        <authorList>
            <person name="Lanie J.A."/>
            <person name="Ng W.-L."/>
            <person name="Kazmierczak K.M."/>
            <person name="Andrzejewski T.M."/>
            <person name="Davidsen T.M."/>
            <person name="Wayne K.J."/>
            <person name="Tettelin H."/>
            <person name="Glass J.I."/>
            <person name="Rusch D."/>
            <person name="Podicherti R."/>
            <person name="Tsui H.-C.T."/>
            <person name="Winkler M.E."/>
        </authorList>
    </citation>
    <scope>NUCLEOTIDE SEQUENCE</scope>
</reference>
<sequence length="105" mass="10874">MIVVAFFALAAVGSVIRWKTTIFFGAHKGTFLVNVIGSFCLGLMIDLSDTGLTLIGIGGLGSLTTFSTFCANINSLSEGNYRPGLVYALLTVIAGVLAATIGLNI</sequence>
<keyword evidence="2" id="KW-1003">Cell membrane</keyword>
<evidence type="ECO:0000256" key="7">
    <source>
        <dbReference type="ARBA" id="ARBA00035585"/>
    </source>
</evidence>
<dbReference type="InterPro" id="IPR003691">
    <property type="entry name" value="FluC"/>
</dbReference>
<evidence type="ECO:0000256" key="3">
    <source>
        <dbReference type="ARBA" id="ARBA00022692"/>
    </source>
</evidence>
<keyword evidence="3 8" id="KW-0812">Transmembrane</keyword>
<keyword evidence="4 8" id="KW-1133">Transmembrane helix</keyword>
<organism evidence="9">
    <name type="scientific">marine metagenome</name>
    <dbReference type="NCBI Taxonomy" id="408172"/>
    <lineage>
        <taxon>unclassified sequences</taxon>
        <taxon>metagenomes</taxon>
        <taxon>ecological metagenomes</taxon>
    </lineage>
</organism>
<dbReference type="Pfam" id="PF02537">
    <property type="entry name" value="CRCB"/>
    <property type="match status" value="1"/>
</dbReference>
<comment type="subcellular location">
    <subcellularLocation>
        <location evidence="1">Cell membrane</location>
        <topology evidence="1">Multi-pass membrane protein</topology>
    </subcellularLocation>
</comment>
<dbReference type="EMBL" id="UINC01058073">
    <property type="protein sequence ID" value="SVB79934.1"/>
    <property type="molecule type" value="Genomic_DNA"/>
</dbReference>
<evidence type="ECO:0000256" key="8">
    <source>
        <dbReference type="SAM" id="Phobius"/>
    </source>
</evidence>
<dbReference type="PANTHER" id="PTHR28259">
    <property type="entry name" value="FLUORIDE EXPORT PROTEIN 1-RELATED"/>
    <property type="match status" value="1"/>
</dbReference>
<feature type="transmembrane region" description="Helical" evidence="8">
    <location>
        <begin position="86"/>
        <end position="103"/>
    </location>
</feature>
<evidence type="ECO:0000256" key="2">
    <source>
        <dbReference type="ARBA" id="ARBA00022475"/>
    </source>
</evidence>
<accession>A0A382GYA9</accession>
<dbReference type="HAMAP" id="MF_00454">
    <property type="entry name" value="FluC"/>
    <property type="match status" value="1"/>
</dbReference>
<proteinExistence type="inferred from homology"/>
<evidence type="ECO:0008006" key="10">
    <source>
        <dbReference type="Google" id="ProtNLM"/>
    </source>
</evidence>
<evidence type="ECO:0000256" key="4">
    <source>
        <dbReference type="ARBA" id="ARBA00022989"/>
    </source>
</evidence>
<protein>
    <recommendedName>
        <fullName evidence="10">Fluoride ion transporter CrcB</fullName>
    </recommendedName>
</protein>
<evidence type="ECO:0000256" key="5">
    <source>
        <dbReference type="ARBA" id="ARBA00023136"/>
    </source>
</evidence>
<evidence type="ECO:0000256" key="1">
    <source>
        <dbReference type="ARBA" id="ARBA00004651"/>
    </source>
</evidence>
<evidence type="ECO:0000256" key="6">
    <source>
        <dbReference type="ARBA" id="ARBA00035120"/>
    </source>
</evidence>
<keyword evidence="5 8" id="KW-0472">Membrane</keyword>
<name>A0A382GYA9_9ZZZZ</name>
<dbReference type="GO" id="GO:1903425">
    <property type="term" value="F:fluoride transmembrane transporter activity"/>
    <property type="evidence" value="ECO:0007669"/>
    <property type="project" value="TreeGrafter"/>
</dbReference>
<evidence type="ECO:0000313" key="9">
    <source>
        <dbReference type="EMBL" id="SVB79934.1"/>
    </source>
</evidence>
<gene>
    <name evidence="9" type="ORF">METZ01_LOCUS232788</name>
</gene>
<dbReference type="PANTHER" id="PTHR28259:SF1">
    <property type="entry name" value="FLUORIDE EXPORT PROTEIN 1-RELATED"/>
    <property type="match status" value="1"/>
</dbReference>
<comment type="similarity">
    <text evidence="6">Belongs to the fluoride channel Fluc/FEX (TC 1.A.43) family.</text>
</comment>
<dbReference type="GO" id="GO:0005886">
    <property type="term" value="C:plasma membrane"/>
    <property type="evidence" value="ECO:0007669"/>
    <property type="project" value="UniProtKB-SubCell"/>
</dbReference>
<feature type="transmembrane region" description="Helical" evidence="8">
    <location>
        <begin position="52"/>
        <end position="74"/>
    </location>
</feature>